<protein>
    <recommendedName>
        <fullName evidence="1">HNH nuclease domain-containing protein</fullName>
    </recommendedName>
</protein>
<gene>
    <name evidence="2" type="ORF">LCGC14_0437050</name>
</gene>
<dbReference type="AlphaFoldDB" id="A0A0F9V8L5"/>
<dbReference type="InterPro" id="IPR003615">
    <property type="entry name" value="HNH_nuc"/>
</dbReference>
<name>A0A0F9V8L5_9ZZZZ</name>
<dbReference type="EMBL" id="LAZR01000417">
    <property type="protein sequence ID" value="KKN69881.1"/>
    <property type="molecule type" value="Genomic_DNA"/>
</dbReference>
<sequence length="163" mass="18259">MPREQLITFTPKDLERFWRKVNKSDGCWTWTAALTHGYGQFSVTLSHGVYKNVGAHRISYMISVGPIPARAFILHSCDNPPCVNPRHLRPGTPLDNMQDKLTKGRANMPNGERHVKSKLTAVQVLRIRLLRASGISVSKLADANDVSNGCIYAVVNRATWKHI</sequence>
<reference evidence="2" key="1">
    <citation type="journal article" date="2015" name="Nature">
        <title>Complex archaea that bridge the gap between prokaryotes and eukaryotes.</title>
        <authorList>
            <person name="Spang A."/>
            <person name="Saw J.H."/>
            <person name="Jorgensen S.L."/>
            <person name="Zaremba-Niedzwiedzka K."/>
            <person name="Martijn J."/>
            <person name="Lind A.E."/>
            <person name="van Eijk R."/>
            <person name="Schleper C."/>
            <person name="Guy L."/>
            <person name="Ettema T.J."/>
        </authorList>
    </citation>
    <scope>NUCLEOTIDE SEQUENCE</scope>
</reference>
<dbReference type="InterPro" id="IPR044930">
    <property type="entry name" value="Homing_endonuclease_His-Me"/>
</dbReference>
<dbReference type="SUPFAM" id="SSF54060">
    <property type="entry name" value="His-Me finger endonucleases"/>
    <property type="match status" value="1"/>
</dbReference>
<feature type="domain" description="HNH nuclease" evidence="1">
    <location>
        <begin position="54"/>
        <end position="98"/>
    </location>
</feature>
<organism evidence="2">
    <name type="scientific">marine sediment metagenome</name>
    <dbReference type="NCBI Taxonomy" id="412755"/>
    <lineage>
        <taxon>unclassified sequences</taxon>
        <taxon>metagenomes</taxon>
        <taxon>ecological metagenomes</taxon>
    </lineage>
</organism>
<proteinExistence type="predicted"/>
<dbReference type="Gene3D" id="3.90.75.10">
    <property type="entry name" value="Homing Intron 3 (I-ppo) Encoded Endonuclease, Chain A"/>
    <property type="match status" value="1"/>
</dbReference>
<evidence type="ECO:0000259" key="1">
    <source>
        <dbReference type="Pfam" id="PF13392"/>
    </source>
</evidence>
<dbReference type="Pfam" id="PF13392">
    <property type="entry name" value="HNH_3"/>
    <property type="match status" value="1"/>
</dbReference>
<evidence type="ECO:0000313" key="2">
    <source>
        <dbReference type="EMBL" id="KKN69881.1"/>
    </source>
</evidence>
<dbReference type="InterPro" id="IPR044925">
    <property type="entry name" value="His-Me_finger_sf"/>
</dbReference>
<comment type="caution">
    <text evidence="2">The sequence shown here is derived from an EMBL/GenBank/DDBJ whole genome shotgun (WGS) entry which is preliminary data.</text>
</comment>
<accession>A0A0F9V8L5</accession>
<dbReference type="GO" id="GO:0004519">
    <property type="term" value="F:endonuclease activity"/>
    <property type="evidence" value="ECO:0007669"/>
    <property type="project" value="InterPro"/>
</dbReference>